<evidence type="ECO:0000256" key="6">
    <source>
        <dbReference type="ARBA" id="ARBA00022918"/>
    </source>
</evidence>
<keyword evidence="1" id="KW-0808">Transferase</keyword>
<evidence type="ECO:0000256" key="1">
    <source>
        <dbReference type="ARBA" id="ARBA00022679"/>
    </source>
</evidence>
<keyword evidence="5" id="KW-0378">Hydrolase</keyword>
<evidence type="ECO:0000256" key="5">
    <source>
        <dbReference type="ARBA" id="ARBA00022801"/>
    </source>
</evidence>
<evidence type="ECO:0000256" key="4">
    <source>
        <dbReference type="ARBA" id="ARBA00022759"/>
    </source>
</evidence>
<keyword evidence="4" id="KW-0255">Endonuclease</keyword>
<proteinExistence type="predicted"/>
<evidence type="ECO:0000256" key="3">
    <source>
        <dbReference type="ARBA" id="ARBA00022722"/>
    </source>
</evidence>
<feature type="non-terminal residue" evidence="7">
    <location>
        <position position="148"/>
    </location>
</feature>
<evidence type="ECO:0000256" key="2">
    <source>
        <dbReference type="ARBA" id="ARBA00022695"/>
    </source>
</evidence>
<protein>
    <submittedName>
        <fullName evidence="7">POL1 protein</fullName>
    </submittedName>
</protein>
<gene>
    <name evidence="7" type="primary">Pol_3</name>
    <name evidence="7" type="ORF">AMAGUI_R15958</name>
</gene>
<dbReference type="GO" id="GO:0016787">
    <property type="term" value="F:hydrolase activity"/>
    <property type="evidence" value="ECO:0007669"/>
    <property type="project" value="UniProtKB-KW"/>
</dbReference>
<dbReference type="SUPFAM" id="SSF53098">
    <property type="entry name" value="Ribonuclease H-like"/>
    <property type="match status" value="1"/>
</dbReference>
<dbReference type="GO" id="GO:0004519">
    <property type="term" value="F:endonuclease activity"/>
    <property type="evidence" value="ECO:0007669"/>
    <property type="project" value="UniProtKB-KW"/>
</dbReference>
<dbReference type="GO" id="GO:0003964">
    <property type="term" value="F:RNA-directed DNA polymerase activity"/>
    <property type="evidence" value="ECO:0007669"/>
    <property type="project" value="UniProtKB-KW"/>
</dbReference>
<feature type="non-terminal residue" evidence="7">
    <location>
        <position position="1"/>
    </location>
</feature>
<keyword evidence="6" id="KW-0695">RNA-directed DNA polymerase</keyword>
<comment type="caution">
    <text evidence="7">The sequence shown here is derived from an EMBL/GenBank/DDBJ whole genome shotgun (WGS) entry which is preliminary data.</text>
</comment>
<sequence length="148" mass="15947">PSASVRVLTRPQPGLTVFTDASSQTGRAVVVWQDKGEWQSVSAQDTAQSGHVNIVTDSMFVFKLLASMATPGWAGTDIACMLESHLQDRGSTVSILHVKSHTNVPGYYQRGNAVADQAATRVYTLQDARALHDHFHIGARGLAKSCNI</sequence>
<reference evidence="7 8" key="1">
    <citation type="submission" date="2019-09" db="EMBL/GenBank/DDBJ databases">
        <title>Bird 10,000 Genomes (B10K) Project - Family phase.</title>
        <authorList>
            <person name="Zhang G."/>
        </authorList>
    </citation>
    <scope>NUCLEOTIDE SEQUENCE [LARGE SCALE GENOMIC DNA]</scope>
    <source>
        <strain evidence="7">B10K-DU-001-46</strain>
        <tissue evidence="7">Muscle</tissue>
    </source>
</reference>
<keyword evidence="2" id="KW-0548">Nucleotidyltransferase</keyword>
<accession>A0A7L0MK95</accession>
<dbReference type="Gene3D" id="3.30.420.10">
    <property type="entry name" value="Ribonuclease H-like superfamily/Ribonuclease H"/>
    <property type="match status" value="1"/>
</dbReference>
<dbReference type="PANTHER" id="PTHR41694">
    <property type="entry name" value="ENDOGENOUS RETROVIRUS GROUP K MEMBER POL PROTEIN"/>
    <property type="match status" value="1"/>
</dbReference>
<dbReference type="InterPro" id="IPR036397">
    <property type="entry name" value="RNaseH_sf"/>
</dbReference>
<evidence type="ECO:0000313" key="8">
    <source>
        <dbReference type="Proteomes" id="UP000531168"/>
    </source>
</evidence>
<dbReference type="EMBL" id="VXAR01010828">
    <property type="protein sequence ID" value="NXK81295.1"/>
    <property type="molecule type" value="Genomic_DNA"/>
</dbReference>
<evidence type="ECO:0000313" key="7">
    <source>
        <dbReference type="EMBL" id="NXK81295.1"/>
    </source>
</evidence>
<keyword evidence="8" id="KW-1185">Reference proteome</keyword>
<dbReference type="InterPro" id="IPR012337">
    <property type="entry name" value="RNaseH-like_sf"/>
</dbReference>
<keyword evidence="3" id="KW-0540">Nuclease</keyword>
<dbReference type="GO" id="GO:0035613">
    <property type="term" value="F:RNA stem-loop binding"/>
    <property type="evidence" value="ECO:0007669"/>
    <property type="project" value="TreeGrafter"/>
</dbReference>
<organism evidence="7 8">
    <name type="scientific">Amazona guildingii</name>
    <dbReference type="NCBI Taxonomy" id="175529"/>
    <lineage>
        <taxon>Eukaryota</taxon>
        <taxon>Metazoa</taxon>
        <taxon>Chordata</taxon>
        <taxon>Craniata</taxon>
        <taxon>Vertebrata</taxon>
        <taxon>Euteleostomi</taxon>
        <taxon>Archelosauria</taxon>
        <taxon>Archosauria</taxon>
        <taxon>Dinosauria</taxon>
        <taxon>Saurischia</taxon>
        <taxon>Theropoda</taxon>
        <taxon>Coelurosauria</taxon>
        <taxon>Aves</taxon>
        <taxon>Neognathae</taxon>
        <taxon>Neoaves</taxon>
        <taxon>Telluraves</taxon>
        <taxon>Australaves</taxon>
        <taxon>Psittaciformes</taxon>
        <taxon>Psittacidae</taxon>
        <taxon>Amazona</taxon>
    </lineage>
</organism>
<dbReference type="Proteomes" id="UP000531168">
    <property type="component" value="Unassembled WGS sequence"/>
</dbReference>
<name>A0A7L0MK95_9PSIT</name>
<dbReference type="AlphaFoldDB" id="A0A7L0MK95"/>
<dbReference type="PANTHER" id="PTHR41694:SF3">
    <property type="entry name" value="RNA-DIRECTED DNA POLYMERASE-RELATED"/>
    <property type="match status" value="1"/>
</dbReference>